<organism evidence="2 3">
    <name type="scientific">Sphagnum jensenii</name>
    <dbReference type="NCBI Taxonomy" id="128206"/>
    <lineage>
        <taxon>Eukaryota</taxon>
        <taxon>Viridiplantae</taxon>
        <taxon>Streptophyta</taxon>
        <taxon>Embryophyta</taxon>
        <taxon>Bryophyta</taxon>
        <taxon>Sphagnophytina</taxon>
        <taxon>Sphagnopsida</taxon>
        <taxon>Sphagnales</taxon>
        <taxon>Sphagnaceae</taxon>
        <taxon>Sphagnum</taxon>
    </lineage>
</organism>
<proteinExistence type="predicted"/>
<reference evidence="2" key="1">
    <citation type="submission" date="2024-02" db="EMBL/GenBank/DDBJ databases">
        <authorList>
            <consortium name="ELIXIR-Norway"/>
            <consortium name="Elixir Norway"/>
        </authorList>
    </citation>
    <scope>NUCLEOTIDE SEQUENCE</scope>
</reference>
<evidence type="ECO:0000313" key="3">
    <source>
        <dbReference type="Proteomes" id="UP001497444"/>
    </source>
</evidence>
<name>A0ABP0VCI9_9BRYO</name>
<feature type="coiled-coil region" evidence="1">
    <location>
        <begin position="156"/>
        <end position="209"/>
    </location>
</feature>
<comment type="caution">
    <text evidence="2">The sequence shown here is derived from an EMBL/GenBank/DDBJ whole genome shotgun (WGS) entry which is preliminary data.</text>
</comment>
<protein>
    <submittedName>
        <fullName evidence="2">Uncharacterized protein</fullName>
    </submittedName>
</protein>
<sequence length="286" mass="30668">MKGLPAVGSIAGGIGRGAAYGATSAALPAVEGGIENTLSYQPHSNPLYDGIADQDRQSLFLNSDTNPATRSWGSWLDQSLTSSGGVKNTLNDGIAGRWFGPLGSLGMMAAHAPANLYSDIKGLSQWATQAYKNNQMANTSDQQLRDQAEISHQAGLAKQSASIDDIKGELEELKELLHLERCRNYSIACDALNKEVVRLTQEAKEKNAVIENAGVLCKQYLALLGEAEKALASVKNFFGDIGRTDSYQDELIDACLPAIHAVLPKGEAHNTAIDELTLNDHFNELL</sequence>
<dbReference type="Proteomes" id="UP001497444">
    <property type="component" value="Unassembled WGS sequence"/>
</dbReference>
<evidence type="ECO:0000256" key="1">
    <source>
        <dbReference type="SAM" id="Coils"/>
    </source>
</evidence>
<dbReference type="EMBL" id="CAXAQS010000504">
    <property type="protein sequence ID" value="CAK9251867.1"/>
    <property type="molecule type" value="Genomic_DNA"/>
</dbReference>
<gene>
    <name evidence="2" type="ORF">CSSPJE1EN1_LOCUS27245</name>
</gene>
<accession>A0ABP0VCI9</accession>
<evidence type="ECO:0000313" key="2">
    <source>
        <dbReference type="EMBL" id="CAK9251867.1"/>
    </source>
</evidence>
<keyword evidence="1" id="KW-0175">Coiled coil</keyword>
<keyword evidence="3" id="KW-1185">Reference proteome</keyword>